<dbReference type="Pfam" id="PF00899">
    <property type="entry name" value="ThiF"/>
    <property type="match status" value="1"/>
</dbReference>
<dbReference type="RefSeq" id="WP_122399382.1">
    <property type="nucleotide sequence ID" value="NZ_RFFJ01000206.1"/>
</dbReference>
<dbReference type="SUPFAM" id="SSF69572">
    <property type="entry name" value="Activating enzymes of the ubiquitin-like proteins"/>
    <property type="match status" value="1"/>
</dbReference>
<proteinExistence type="predicted"/>
<protein>
    <submittedName>
        <fullName evidence="2">ThiF family adenylyltransferase</fullName>
    </submittedName>
</protein>
<accession>A0A3M2L2Z3</accession>
<keyword evidence="2" id="KW-0808">Transferase</keyword>
<name>A0A3M2L2Z3_9ACTN</name>
<keyword evidence="2" id="KW-0548">Nucleotidyltransferase</keyword>
<reference evidence="2 3" key="1">
    <citation type="submission" date="2018-10" db="EMBL/GenBank/DDBJ databases">
        <title>Isolation, diversity and antifungal activity of actinobacteria from wheat.</title>
        <authorList>
            <person name="Han C."/>
        </authorList>
    </citation>
    <scope>NUCLEOTIDE SEQUENCE [LARGE SCALE GENOMIC DNA]</scope>
    <source>
        <strain evidence="2 3">NEAU-YY642</strain>
    </source>
</reference>
<dbReference type="AlphaFoldDB" id="A0A3M2L2Z3"/>
<dbReference type="Gene3D" id="3.40.50.720">
    <property type="entry name" value="NAD(P)-binding Rossmann-like Domain"/>
    <property type="match status" value="1"/>
</dbReference>
<dbReference type="EMBL" id="RFFJ01000206">
    <property type="protein sequence ID" value="RMI32062.1"/>
    <property type="molecule type" value="Genomic_DNA"/>
</dbReference>
<comment type="caution">
    <text evidence="2">The sequence shown here is derived from an EMBL/GenBank/DDBJ whole genome shotgun (WGS) entry which is preliminary data.</text>
</comment>
<dbReference type="InterPro" id="IPR000594">
    <property type="entry name" value="ThiF_NAD_FAD-bd"/>
</dbReference>
<dbReference type="GO" id="GO:0008641">
    <property type="term" value="F:ubiquitin-like modifier activating enzyme activity"/>
    <property type="evidence" value="ECO:0007669"/>
    <property type="project" value="InterPro"/>
</dbReference>
<dbReference type="Proteomes" id="UP000278673">
    <property type="component" value="Unassembled WGS sequence"/>
</dbReference>
<keyword evidence="3" id="KW-1185">Reference proteome</keyword>
<dbReference type="InterPro" id="IPR035985">
    <property type="entry name" value="Ubiquitin-activating_enz"/>
</dbReference>
<evidence type="ECO:0000313" key="3">
    <source>
        <dbReference type="Proteomes" id="UP000278673"/>
    </source>
</evidence>
<evidence type="ECO:0000313" key="2">
    <source>
        <dbReference type="EMBL" id="RMI32062.1"/>
    </source>
</evidence>
<organism evidence="2 3">
    <name type="scientific">Streptomyces triticirhizae</name>
    <dbReference type="NCBI Taxonomy" id="2483353"/>
    <lineage>
        <taxon>Bacteria</taxon>
        <taxon>Bacillati</taxon>
        <taxon>Actinomycetota</taxon>
        <taxon>Actinomycetes</taxon>
        <taxon>Kitasatosporales</taxon>
        <taxon>Streptomycetaceae</taxon>
        <taxon>Streptomyces</taxon>
    </lineage>
</organism>
<gene>
    <name evidence="2" type="ORF">EBN88_25340</name>
</gene>
<feature type="domain" description="THIF-type NAD/FAD binding fold" evidence="1">
    <location>
        <begin position="123"/>
        <end position="343"/>
    </location>
</feature>
<dbReference type="GO" id="GO:0016779">
    <property type="term" value="F:nucleotidyltransferase activity"/>
    <property type="evidence" value="ECO:0007669"/>
    <property type="project" value="UniProtKB-KW"/>
</dbReference>
<sequence length="361" mass="37335">MHPMIKPSLRRGWRDEKTVRYGVTPAHSVLFGPLDTATESFLSLLDGTRGLPALRDAAASLGLGAEAADRVTRKLANAGVLDDATAEPQAAREITDAMRPDLASLSLLHPGPGDGLRAWTARRAAGVLVRGAGRVGAAVAGALAQAGVGRVEVADGGRVAPTDTAHGGLRPESVGERRASAARALVRSLCPWRRVPTEERRGPRLVIVAPRDGLAAYVPDPDRAEDLMATGTPHLYAGVVEATGFVGPLVLPGSTACAGCLLRTLGDREPSWPILVSQWRNARSPGVPACDSALATTVAGLTACAALAFLDGHATVPAHSRTEYVLPGPTTTTQTFSPHPECSCGAALAEAPRPSTPTGPQ</sequence>
<evidence type="ECO:0000259" key="1">
    <source>
        <dbReference type="Pfam" id="PF00899"/>
    </source>
</evidence>